<dbReference type="AlphaFoldDB" id="A0A2D3WG20"/>
<organism evidence="1 2">
    <name type="scientific">Sulfurospirillum cavolei</name>
    <dbReference type="NCBI Taxonomy" id="366522"/>
    <lineage>
        <taxon>Bacteria</taxon>
        <taxon>Pseudomonadati</taxon>
        <taxon>Campylobacterota</taxon>
        <taxon>Epsilonproteobacteria</taxon>
        <taxon>Campylobacterales</taxon>
        <taxon>Sulfurospirillaceae</taxon>
        <taxon>Sulfurospirillum</taxon>
    </lineage>
</organism>
<dbReference type="Proteomes" id="UP000231638">
    <property type="component" value="Unassembled WGS sequence"/>
</dbReference>
<gene>
    <name evidence="1" type="ORF">CFH80_00690</name>
</gene>
<protein>
    <submittedName>
        <fullName evidence="1">Uncharacterized protein</fullName>
    </submittedName>
</protein>
<name>A0A2D3WG20_9BACT</name>
<evidence type="ECO:0000313" key="1">
    <source>
        <dbReference type="EMBL" id="DAB37226.1"/>
    </source>
</evidence>
<proteinExistence type="predicted"/>
<sequence length="179" mass="20938">MDSIRLVSACLTLFFEEGVYKEEQRFTHEYEELSVLNDDALGAWLKSSKTRKEVQESDPVLLALIIELHRKVDMLTRMVEQKEQPLHLPLRGEATIHAVGYDGYFECDVPVLQTEYSYYGRFTLPSFPKRVTPLFFQALSPTLAKITTMHHEDEREWDTYVASCERAMIREMKGFDDEY</sequence>
<evidence type="ECO:0000313" key="2">
    <source>
        <dbReference type="Proteomes" id="UP000231638"/>
    </source>
</evidence>
<dbReference type="EMBL" id="DLUG01000022">
    <property type="protein sequence ID" value="DAB37226.1"/>
    <property type="molecule type" value="Genomic_DNA"/>
</dbReference>
<reference evidence="1 2" key="1">
    <citation type="journal article" date="2017" name="Front. Microbiol.">
        <title>Comparative Genomic Analysis of the Class Epsilonproteobacteria and Proposed Reclassification to Epsilonbacteraeota (phyl. nov.).</title>
        <authorList>
            <person name="Waite D.W."/>
            <person name="Vanwonterghem I."/>
            <person name="Rinke C."/>
            <person name="Parks D.H."/>
            <person name="Zhang Y."/>
            <person name="Takai K."/>
            <person name="Sievert S.M."/>
            <person name="Simon J."/>
            <person name="Campbell B.J."/>
            <person name="Hanson T.E."/>
            <person name="Woyke T."/>
            <person name="Klotz M.G."/>
            <person name="Hugenholtz P."/>
        </authorList>
    </citation>
    <scope>NUCLEOTIDE SEQUENCE [LARGE SCALE GENOMIC DNA]</scope>
    <source>
        <strain evidence="1">UBA11420</strain>
    </source>
</reference>
<accession>A0A2D3WG20</accession>
<dbReference type="STRING" id="366522.GCA_001548055_02607"/>
<comment type="caution">
    <text evidence="1">The sequence shown here is derived from an EMBL/GenBank/DDBJ whole genome shotgun (WGS) entry which is preliminary data.</text>
</comment>